<evidence type="ECO:0000313" key="3">
    <source>
        <dbReference type="Proteomes" id="UP000018144"/>
    </source>
</evidence>
<protein>
    <submittedName>
        <fullName evidence="2">Uncharacterized protein</fullName>
    </submittedName>
</protein>
<organism evidence="2 3">
    <name type="scientific">Pyronema omphalodes (strain CBS 100304)</name>
    <name type="common">Pyronema confluens</name>
    <dbReference type="NCBI Taxonomy" id="1076935"/>
    <lineage>
        <taxon>Eukaryota</taxon>
        <taxon>Fungi</taxon>
        <taxon>Dikarya</taxon>
        <taxon>Ascomycota</taxon>
        <taxon>Pezizomycotina</taxon>
        <taxon>Pezizomycetes</taxon>
        <taxon>Pezizales</taxon>
        <taxon>Pyronemataceae</taxon>
        <taxon>Pyronema</taxon>
    </lineage>
</organism>
<dbReference type="AlphaFoldDB" id="U4LFG6"/>
<accession>U4LFG6</accession>
<feature type="region of interest" description="Disordered" evidence="1">
    <location>
        <begin position="303"/>
        <end position="358"/>
    </location>
</feature>
<evidence type="ECO:0000256" key="1">
    <source>
        <dbReference type="SAM" id="MobiDB-lite"/>
    </source>
</evidence>
<reference evidence="2 3" key="1">
    <citation type="journal article" date="2013" name="PLoS Genet.">
        <title>The genome and development-dependent transcriptomes of Pyronema confluens: a window into fungal evolution.</title>
        <authorList>
            <person name="Traeger S."/>
            <person name="Altegoer F."/>
            <person name="Freitag M."/>
            <person name="Gabaldon T."/>
            <person name="Kempken F."/>
            <person name="Kumar A."/>
            <person name="Marcet-Houben M."/>
            <person name="Poggeler S."/>
            <person name="Stajich J.E."/>
            <person name="Nowrousian M."/>
        </authorList>
    </citation>
    <scope>NUCLEOTIDE SEQUENCE [LARGE SCALE GENOMIC DNA]</scope>
    <source>
        <strain evidence="3">CBS 100304</strain>
        <tissue evidence="2">Vegetative mycelium</tissue>
    </source>
</reference>
<dbReference type="EMBL" id="HF935459">
    <property type="protein sequence ID" value="CCX30633.1"/>
    <property type="molecule type" value="Genomic_DNA"/>
</dbReference>
<name>U4LFG6_PYROM</name>
<feature type="compositionally biased region" description="Low complexity" evidence="1">
    <location>
        <begin position="325"/>
        <end position="352"/>
    </location>
</feature>
<gene>
    <name evidence="2" type="ORF">PCON_08970</name>
</gene>
<evidence type="ECO:0000313" key="2">
    <source>
        <dbReference type="EMBL" id="CCX30633.1"/>
    </source>
</evidence>
<proteinExistence type="predicted"/>
<sequence>MTPSTYHQPEDDEIEMGVPDIGNSDSEDGVAEQHGVSSSDEGNCPPNRRRTKTFGISSTWDKVRQAKTSRAIMAELERCSGENLTETWGWYSRQNKAEPMIAKIMDSQMAKDGNWNRESVIMRLKALITWNRANARRPVYAVLQAAKVAVKPGRPRKERLPVQISVAEQHRNLIPVAEDIVESQSVDPEGPTQTQTLAEGVSITAGTMARRVRLPAISATLERQPPVARATAQVVRLDGELKVLRRNSTVAYIQDEGTFGLFFGRIAAHRVLKDDAGVVDLNIIGFGSTMIVTVPAEDDIVASEPSSSTVIPPPATVPAAEDHATVAPTASSAPPQAADDSTASSPTASAPTCSLIME</sequence>
<keyword evidence="3" id="KW-1185">Reference proteome</keyword>
<dbReference type="Proteomes" id="UP000018144">
    <property type="component" value="Unassembled WGS sequence"/>
</dbReference>
<feature type="region of interest" description="Disordered" evidence="1">
    <location>
        <begin position="1"/>
        <end position="52"/>
    </location>
</feature>